<feature type="region of interest" description="Disordered" evidence="2">
    <location>
        <begin position="134"/>
        <end position="166"/>
    </location>
</feature>
<proteinExistence type="predicted"/>
<accession>A0ABU5HGA2</accession>
<organism evidence="4 5">
    <name type="scientific">Hyalangium rubrum</name>
    <dbReference type="NCBI Taxonomy" id="3103134"/>
    <lineage>
        <taxon>Bacteria</taxon>
        <taxon>Pseudomonadati</taxon>
        <taxon>Myxococcota</taxon>
        <taxon>Myxococcia</taxon>
        <taxon>Myxococcales</taxon>
        <taxon>Cystobacterineae</taxon>
        <taxon>Archangiaceae</taxon>
        <taxon>Hyalangium</taxon>
    </lineage>
</organism>
<evidence type="ECO:0000313" key="4">
    <source>
        <dbReference type="EMBL" id="MDY7232192.1"/>
    </source>
</evidence>
<comment type="caution">
    <text evidence="4">The sequence shown here is derived from an EMBL/GenBank/DDBJ whole genome shotgun (WGS) entry which is preliminary data.</text>
</comment>
<dbReference type="SUPFAM" id="SSF48452">
    <property type="entry name" value="TPR-like"/>
    <property type="match status" value="1"/>
</dbReference>
<gene>
    <name evidence="4" type="ORF">SYV04_37735</name>
</gene>
<dbReference type="RefSeq" id="WP_321550906.1">
    <property type="nucleotide sequence ID" value="NZ_JAXIVS010000018.1"/>
</dbReference>
<dbReference type="Proteomes" id="UP001291309">
    <property type="component" value="Unassembled WGS sequence"/>
</dbReference>
<protein>
    <submittedName>
        <fullName evidence="4">Tetratricopeptide repeat protein</fullName>
    </submittedName>
</protein>
<keyword evidence="3" id="KW-0812">Transmembrane</keyword>
<keyword evidence="1" id="KW-0802">TPR repeat</keyword>
<feature type="transmembrane region" description="Helical" evidence="3">
    <location>
        <begin position="207"/>
        <end position="227"/>
    </location>
</feature>
<feature type="repeat" description="TPR" evidence="1">
    <location>
        <begin position="43"/>
        <end position="76"/>
    </location>
</feature>
<dbReference type="InterPro" id="IPR019734">
    <property type="entry name" value="TPR_rpt"/>
</dbReference>
<evidence type="ECO:0000256" key="3">
    <source>
        <dbReference type="SAM" id="Phobius"/>
    </source>
</evidence>
<reference evidence="4 5" key="1">
    <citation type="submission" date="2023-12" db="EMBL/GenBank/DDBJ databases">
        <title>the genome sequence of Hyalangium sp. s54d21.</title>
        <authorList>
            <person name="Zhang X."/>
        </authorList>
    </citation>
    <scope>NUCLEOTIDE SEQUENCE [LARGE SCALE GENOMIC DNA]</scope>
    <source>
        <strain evidence="5">s54d21</strain>
    </source>
</reference>
<evidence type="ECO:0000313" key="5">
    <source>
        <dbReference type="Proteomes" id="UP001291309"/>
    </source>
</evidence>
<dbReference type="EMBL" id="JAXIVS010000018">
    <property type="protein sequence ID" value="MDY7232192.1"/>
    <property type="molecule type" value="Genomic_DNA"/>
</dbReference>
<dbReference type="InterPro" id="IPR011990">
    <property type="entry name" value="TPR-like_helical_dom_sf"/>
</dbReference>
<keyword evidence="5" id="KW-1185">Reference proteome</keyword>
<dbReference type="Gene3D" id="1.25.40.10">
    <property type="entry name" value="Tetratricopeptide repeat domain"/>
    <property type="match status" value="1"/>
</dbReference>
<evidence type="ECO:0000256" key="2">
    <source>
        <dbReference type="SAM" id="MobiDB-lite"/>
    </source>
</evidence>
<dbReference type="PROSITE" id="PS50005">
    <property type="entry name" value="TPR"/>
    <property type="match status" value="1"/>
</dbReference>
<feature type="compositionally biased region" description="Basic and acidic residues" evidence="2">
    <location>
        <begin position="135"/>
        <end position="152"/>
    </location>
</feature>
<keyword evidence="3" id="KW-1133">Transmembrane helix</keyword>
<name>A0ABU5HGA2_9BACT</name>
<evidence type="ECO:0000256" key="1">
    <source>
        <dbReference type="PROSITE-ProRule" id="PRU00339"/>
    </source>
</evidence>
<keyword evidence="3" id="KW-0472">Membrane</keyword>
<sequence>MQSLIRSRSERWRLAVALGVLLGLSPLGASWAAQISDEAKAQARVKFTEGTEAYDKGEFRQALKHFDGAYKLAPLPGFLFNVAQCHRQLGAFERAAFFYRRYLALSEKEPPNAPMVKELIAEMDTRAKAVALAKAGDKTRPKVEPAKGKDARGAPTQERASLKDAGRRALDIRTSRSMSAGEPLALPPEAVPGAPVPEVKEPLTRKWWVWAGAGAVAVLAGGIVYAVTAPDPRPTTLGTLPGR</sequence>
<dbReference type="Pfam" id="PF13432">
    <property type="entry name" value="TPR_16"/>
    <property type="match status" value="1"/>
</dbReference>